<protein>
    <submittedName>
        <fullName evidence="2">Uncharacterized protein</fullName>
    </submittedName>
</protein>
<feature type="compositionally biased region" description="Low complexity" evidence="1">
    <location>
        <begin position="91"/>
        <end position="103"/>
    </location>
</feature>
<keyword evidence="3" id="KW-1185">Reference proteome</keyword>
<evidence type="ECO:0000313" key="3">
    <source>
        <dbReference type="Proteomes" id="UP001627154"/>
    </source>
</evidence>
<reference evidence="2 3" key="1">
    <citation type="journal article" date="2024" name="bioRxiv">
        <title>A reference genome for Trichogramma kaykai: A tiny desert-dwelling parasitoid wasp with competing sex-ratio distorters.</title>
        <authorList>
            <person name="Culotta J."/>
            <person name="Lindsey A.R."/>
        </authorList>
    </citation>
    <scope>NUCLEOTIDE SEQUENCE [LARGE SCALE GENOMIC DNA]</scope>
    <source>
        <strain evidence="2 3">KSX58</strain>
    </source>
</reference>
<dbReference type="EMBL" id="JBJJXI010000121">
    <property type="protein sequence ID" value="KAL3390038.1"/>
    <property type="molecule type" value="Genomic_DNA"/>
</dbReference>
<sequence length="388" mass="42600">MDKIVTDCIFVTGCSRACSPRLRARPRRAPPVPVPRPARAPRPRRPRRRHARGRPRQGRSLPRLQRGAVQGLAPRPDPAPRAGDPSPPRAAPSRGAAAAPRSRLPSRARAPRLSRTPGSPRSRRSRDRHRRGRPRQGRALPRLRRGAVESGASRPGVASRRRLRPSSLLINYICSDSLYYCSLRIALTLSHMHSHLTNQHIQPVALSKSHNHNQMHRAAFSICDSLNIYLCNILLSVIATVLGSPQYYHGAPHAYAPHGGAAPLGPDGRVVDTPEVAHAKSAHLAALAEAAARAPKGPVGHYDAPVHAHGLAYAPHAAYAHGPRYRSSTPRPSTSRCTMLRCRKPDLLDQSMAQLLDTTELQFITTALTTLPTTTTEQSTNHHHRYIY</sequence>
<dbReference type="AlphaFoldDB" id="A0ABD2WAP8"/>
<name>A0ABD2WAP8_9HYME</name>
<comment type="caution">
    <text evidence="2">The sequence shown here is derived from an EMBL/GenBank/DDBJ whole genome shotgun (WGS) entry which is preliminary data.</text>
</comment>
<proteinExistence type="predicted"/>
<evidence type="ECO:0000313" key="2">
    <source>
        <dbReference type="EMBL" id="KAL3390038.1"/>
    </source>
</evidence>
<feature type="compositionally biased region" description="Basic residues" evidence="1">
    <location>
        <begin position="121"/>
        <end position="145"/>
    </location>
</feature>
<feature type="compositionally biased region" description="Basic residues" evidence="1">
    <location>
        <begin position="39"/>
        <end position="57"/>
    </location>
</feature>
<gene>
    <name evidence="2" type="ORF">TKK_014866</name>
</gene>
<feature type="compositionally biased region" description="Pro residues" evidence="1">
    <location>
        <begin position="75"/>
        <end position="90"/>
    </location>
</feature>
<organism evidence="2 3">
    <name type="scientific">Trichogramma kaykai</name>
    <dbReference type="NCBI Taxonomy" id="54128"/>
    <lineage>
        <taxon>Eukaryota</taxon>
        <taxon>Metazoa</taxon>
        <taxon>Ecdysozoa</taxon>
        <taxon>Arthropoda</taxon>
        <taxon>Hexapoda</taxon>
        <taxon>Insecta</taxon>
        <taxon>Pterygota</taxon>
        <taxon>Neoptera</taxon>
        <taxon>Endopterygota</taxon>
        <taxon>Hymenoptera</taxon>
        <taxon>Apocrita</taxon>
        <taxon>Proctotrupomorpha</taxon>
        <taxon>Chalcidoidea</taxon>
        <taxon>Trichogrammatidae</taxon>
        <taxon>Trichogramma</taxon>
    </lineage>
</organism>
<evidence type="ECO:0000256" key="1">
    <source>
        <dbReference type="SAM" id="MobiDB-lite"/>
    </source>
</evidence>
<feature type="compositionally biased region" description="Pro residues" evidence="1">
    <location>
        <begin position="29"/>
        <end position="38"/>
    </location>
</feature>
<feature type="region of interest" description="Disordered" evidence="1">
    <location>
        <begin position="24"/>
        <end position="160"/>
    </location>
</feature>
<dbReference type="Proteomes" id="UP001627154">
    <property type="component" value="Unassembled WGS sequence"/>
</dbReference>
<accession>A0ABD2WAP8</accession>